<feature type="domain" description="Aldehyde oxidase/xanthine dehydrogenase a/b hammerhead" evidence="3">
    <location>
        <begin position="19"/>
        <end position="123"/>
    </location>
</feature>
<keyword evidence="1" id="KW-0500">Molybdenum</keyword>
<dbReference type="KEGG" id="csh:Closa_2261"/>
<dbReference type="EMBL" id="CP002109">
    <property type="protein sequence ID" value="ADL04839.1"/>
    <property type="molecule type" value="Genomic_DNA"/>
</dbReference>
<evidence type="ECO:0000256" key="2">
    <source>
        <dbReference type="ARBA" id="ARBA00023002"/>
    </source>
</evidence>
<dbReference type="Pfam" id="PF01315">
    <property type="entry name" value="Ald_Xan_dh_C"/>
    <property type="match status" value="1"/>
</dbReference>
<gene>
    <name evidence="4" type="ordered locus">Closa_2261</name>
</gene>
<dbReference type="InterPro" id="IPR000674">
    <property type="entry name" value="Ald_Oxase/Xan_DH_a/b"/>
</dbReference>
<dbReference type="Gene3D" id="3.30.365.10">
    <property type="entry name" value="Aldehyde oxidase/xanthine dehydrogenase, molybdopterin binding domain"/>
    <property type="match status" value="4"/>
</dbReference>
<evidence type="ECO:0000313" key="4">
    <source>
        <dbReference type="EMBL" id="ADL04839.1"/>
    </source>
</evidence>
<dbReference type="InterPro" id="IPR037165">
    <property type="entry name" value="AldOxase/xan_DH_Mopterin-bd_sf"/>
</dbReference>
<keyword evidence="2" id="KW-0560">Oxidoreductase</keyword>
<dbReference type="Proteomes" id="UP000001662">
    <property type="component" value="Chromosome"/>
</dbReference>
<sequence>METQLGKDTVRKEANHKVTGMAKYTNDLSDFPMLYARLLTSIHAHARIISIDTSEASAMPGVRAVITAKEYQILCGTMFRDRPPLAREKVRYYGEPVAIVVADDEMQAKAAAGKILIEYEPLPVVNTVKEATKRNPVIIHESLMSYTKAAEEVYPVKGTNICHHQKIRKGNMQKGWQDSEIVIEGNFSLPQSDHAAMETRAVHCMIMPDDSVIIKTSSQSPYEVKELVSQYFNIPEGKVTVQVPFVGGGFGGKSCVQPEVLAVISAMNVKGKWINLANTREEDMVTSPCHLGLEASIRIGAKRDGTITAAEMSFHIDTGAYADISPKIAKAIAVDCAGPYHIPNIQCDCYSVYTNHPYATSFRGFGHEAYTFCLERMMDKLADKTGLDSFQLRHLNLVRAGDLTPTQVKVTASNTGNAEECLERLKTIINWKEGARIEEGNGLIRAKGISCLVKTSDTPTDAGASAVLTFNSDGTMNLDCGATEIGPGMKTTAAQLLAEKMRTSIDNVYVKLDVNTQSTPYLWKTVASMTTFLVGRAVLNAADDAISQLLNLASIALRCPPEDLYFENMMIYAKHNPELYIMFKDLVKGYKYPNGNSVKGPVIGRGSYVMNHLTPLNEASGQGVPGQSWTVGAQAVEIEYNTRQHTYRILKAATVIDAGKVLNPRSARGVIMGGMCMGLGLGICEDFIYNEDGIAEDTSFRTYKMIRYGENPKYLVDFVETPQMDAPYGARGIAEHGIIGMPAALANAISLAAEIDVNRLPITPEFIWRERLKL</sequence>
<dbReference type="InterPro" id="IPR016208">
    <property type="entry name" value="Ald_Oxase/xanthine_DH-like"/>
</dbReference>
<dbReference type="eggNOG" id="COG1529">
    <property type="taxonomic scope" value="Bacteria"/>
</dbReference>
<evidence type="ECO:0000259" key="3">
    <source>
        <dbReference type="SMART" id="SM01008"/>
    </source>
</evidence>
<dbReference type="SMART" id="SM01008">
    <property type="entry name" value="Ald_Xan_dh_C"/>
    <property type="match status" value="1"/>
</dbReference>
<dbReference type="GO" id="GO:0016491">
    <property type="term" value="F:oxidoreductase activity"/>
    <property type="evidence" value="ECO:0007669"/>
    <property type="project" value="UniProtKB-KW"/>
</dbReference>
<dbReference type="Pfam" id="PF20256">
    <property type="entry name" value="MoCoBD_2"/>
    <property type="match status" value="1"/>
</dbReference>
<dbReference type="InterPro" id="IPR036856">
    <property type="entry name" value="Ald_Oxase/Xan_DH_a/b_sf"/>
</dbReference>
<dbReference type="Pfam" id="PF02738">
    <property type="entry name" value="MoCoBD_1"/>
    <property type="match status" value="1"/>
</dbReference>
<protein>
    <submittedName>
        <fullName evidence="4">Aldehyde oxidase and xanthine dehydrogenase molybdopterin binding protein</fullName>
    </submittedName>
</protein>
<organism evidence="4 5">
    <name type="scientific">Lacrimispora saccharolytica (strain ATCC 35040 / DSM 2544 / NRCC 2533 / WM1)</name>
    <name type="common">Clostridium saccharolyticum</name>
    <dbReference type="NCBI Taxonomy" id="610130"/>
    <lineage>
        <taxon>Bacteria</taxon>
        <taxon>Bacillati</taxon>
        <taxon>Bacillota</taxon>
        <taxon>Clostridia</taxon>
        <taxon>Lachnospirales</taxon>
        <taxon>Lachnospiraceae</taxon>
        <taxon>Lacrimispora</taxon>
    </lineage>
</organism>
<reference evidence="4" key="1">
    <citation type="submission" date="2010-07" db="EMBL/GenBank/DDBJ databases">
        <title>Complete sequence of Clostridium saccharolyticum WM1.</title>
        <authorList>
            <consortium name="US DOE Joint Genome Institute"/>
            <person name="Lucas S."/>
            <person name="Copeland A."/>
            <person name="Lapidus A."/>
            <person name="Cheng J.-F."/>
            <person name="Bruce D."/>
            <person name="Goodwin L."/>
            <person name="Pitluck S."/>
            <person name="Chertkov O."/>
            <person name="Detter J.C."/>
            <person name="Han C."/>
            <person name="Tapia R."/>
            <person name="Land M."/>
            <person name="Hauser L."/>
            <person name="Chang Y.-J."/>
            <person name="Jeffries C."/>
            <person name="Kyrpides N."/>
            <person name="Ivanova N."/>
            <person name="Mikhailova N."/>
            <person name="Mouttaki H."/>
            <person name="Lin L."/>
            <person name="Zhou J."/>
            <person name="Hemme C.L."/>
            <person name="Woyke T."/>
        </authorList>
    </citation>
    <scope>NUCLEOTIDE SEQUENCE [LARGE SCALE GENOMIC DNA]</scope>
    <source>
        <strain evidence="4">WM1</strain>
    </source>
</reference>
<dbReference type="HOGENOM" id="CLU_001681_2_1_9"/>
<dbReference type="SUPFAM" id="SSF56003">
    <property type="entry name" value="Molybdenum cofactor-binding domain"/>
    <property type="match status" value="1"/>
</dbReference>
<proteinExistence type="predicted"/>
<accession>D9R390</accession>
<name>D9R390_LACSW</name>
<dbReference type="PANTHER" id="PTHR11908:SF132">
    <property type="entry name" value="ALDEHYDE OXIDASE 1-RELATED"/>
    <property type="match status" value="1"/>
</dbReference>
<dbReference type="InterPro" id="IPR046867">
    <property type="entry name" value="AldOxase/xan_DH_MoCoBD2"/>
</dbReference>
<keyword evidence="5" id="KW-1185">Reference proteome</keyword>
<dbReference type="OrthoDB" id="9759099at2"/>
<dbReference type="PANTHER" id="PTHR11908">
    <property type="entry name" value="XANTHINE DEHYDROGENASE"/>
    <property type="match status" value="1"/>
</dbReference>
<dbReference type="RefSeq" id="WP_013272925.1">
    <property type="nucleotide sequence ID" value="NC_014376.1"/>
</dbReference>
<dbReference type="STRING" id="610130.Closa_2261"/>
<dbReference type="InterPro" id="IPR008274">
    <property type="entry name" value="AldOxase/xan_DH_MoCoBD1"/>
</dbReference>
<dbReference type="GO" id="GO:0005506">
    <property type="term" value="F:iron ion binding"/>
    <property type="evidence" value="ECO:0007669"/>
    <property type="project" value="InterPro"/>
</dbReference>
<dbReference type="PaxDb" id="610130-Closa_2261"/>
<dbReference type="SUPFAM" id="SSF54665">
    <property type="entry name" value="CO dehydrogenase molybdoprotein N-domain-like"/>
    <property type="match status" value="1"/>
</dbReference>
<evidence type="ECO:0000313" key="5">
    <source>
        <dbReference type="Proteomes" id="UP000001662"/>
    </source>
</evidence>
<dbReference type="Gene3D" id="3.90.1170.50">
    <property type="entry name" value="Aldehyde oxidase/xanthine dehydrogenase, a/b hammerhead"/>
    <property type="match status" value="1"/>
</dbReference>
<evidence type="ECO:0000256" key="1">
    <source>
        <dbReference type="ARBA" id="ARBA00022505"/>
    </source>
</evidence>
<dbReference type="AlphaFoldDB" id="D9R390"/>